<sequence length="100" mass="11565">MNTDTFFSKLNECLIPRDNSLYVDGWSMKKLIKEDPNTAKSVAWLLLLEIKNKIESGSQSDIDKLTFLLGSTFFMAISEEISDNTFIKEYEIIMKDFINK</sequence>
<evidence type="ECO:0000313" key="2">
    <source>
        <dbReference type="Proteomes" id="UP000177614"/>
    </source>
</evidence>
<dbReference type="Proteomes" id="UP000177614">
    <property type="component" value="Unassembled WGS sequence"/>
</dbReference>
<reference evidence="1 2" key="1">
    <citation type="journal article" date="2016" name="Nat. Commun.">
        <title>Thousands of microbial genomes shed light on interconnected biogeochemical processes in an aquifer system.</title>
        <authorList>
            <person name="Anantharaman K."/>
            <person name="Brown C.T."/>
            <person name="Hug L.A."/>
            <person name="Sharon I."/>
            <person name="Castelle C.J."/>
            <person name="Probst A.J."/>
            <person name="Thomas B.C."/>
            <person name="Singh A."/>
            <person name="Wilkins M.J."/>
            <person name="Karaoz U."/>
            <person name="Brodie E.L."/>
            <person name="Williams K.H."/>
            <person name="Hubbard S.S."/>
            <person name="Banfield J.F."/>
        </authorList>
    </citation>
    <scope>NUCLEOTIDE SEQUENCE [LARGE SCALE GENOMIC DNA]</scope>
</reference>
<dbReference type="EMBL" id="MEWR01000025">
    <property type="protein sequence ID" value="OGC81515.1"/>
    <property type="molecule type" value="Genomic_DNA"/>
</dbReference>
<name>A0A1F4XIG3_9BACT</name>
<dbReference type="AlphaFoldDB" id="A0A1F4XIG3"/>
<organism evidence="1 2">
    <name type="scientific">Candidatus Abawacabacteria bacterium RBG_16_42_10</name>
    <dbReference type="NCBI Taxonomy" id="1817814"/>
    <lineage>
        <taxon>Bacteria</taxon>
        <taxon>Candidatus Abawacaibacteriota</taxon>
    </lineage>
</organism>
<protein>
    <submittedName>
        <fullName evidence="1">Uncharacterized protein</fullName>
    </submittedName>
</protein>
<comment type="caution">
    <text evidence="1">The sequence shown here is derived from an EMBL/GenBank/DDBJ whole genome shotgun (WGS) entry which is preliminary data.</text>
</comment>
<gene>
    <name evidence="1" type="ORF">A2V81_04410</name>
</gene>
<evidence type="ECO:0000313" key="1">
    <source>
        <dbReference type="EMBL" id="OGC81515.1"/>
    </source>
</evidence>
<proteinExistence type="predicted"/>
<accession>A0A1F4XIG3</accession>